<dbReference type="InterPro" id="IPR002539">
    <property type="entry name" value="MaoC-like_dom"/>
</dbReference>
<reference evidence="2" key="1">
    <citation type="submission" date="2021-01" db="EMBL/GenBank/DDBJ databases">
        <title>Ramlibacter sp. strain AW1 16S ribosomal RNA gene Genome sequencing and assembly.</title>
        <authorList>
            <person name="Kang M."/>
        </authorList>
    </citation>
    <scope>NUCLEOTIDE SEQUENCE</scope>
    <source>
        <strain evidence="2">AW1</strain>
    </source>
</reference>
<name>A0A936ZGC4_9BURK</name>
<evidence type="ECO:0000313" key="3">
    <source>
        <dbReference type="Proteomes" id="UP000613011"/>
    </source>
</evidence>
<evidence type="ECO:0000259" key="1">
    <source>
        <dbReference type="Pfam" id="PF01575"/>
    </source>
</evidence>
<dbReference type="AlphaFoldDB" id="A0A936ZGC4"/>
<feature type="domain" description="MaoC-like" evidence="1">
    <location>
        <begin position="15"/>
        <end position="115"/>
    </location>
</feature>
<dbReference type="EMBL" id="JAEQNA010000001">
    <property type="protein sequence ID" value="MBL0419372.1"/>
    <property type="molecule type" value="Genomic_DNA"/>
</dbReference>
<dbReference type="PANTHER" id="PTHR43664">
    <property type="entry name" value="MONOAMINE OXIDASE-RELATED"/>
    <property type="match status" value="1"/>
</dbReference>
<dbReference type="InterPro" id="IPR029069">
    <property type="entry name" value="HotDog_dom_sf"/>
</dbReference>
<keyword evidence="3" id="KW-1185">Reference proteome</keyword>
<dbReference type="Gene3D" id="3.10.129.10">
    <property type="entry name" value="Hotdog Thioesterase"/>
    <property type="match status" value="1"/>
</dbReference>
<gene>
    <name evidence="2" type="ORF">JI739_03325</name>
</gene>
<dbReference type="RefSeq" id="WP_201682410.1">
    <property type="nucleotide sequence ID" value="NZ_JAEQNA010000001.1"/>
</dbReference>
<dbReference type="Proteomes" id="UP000613011">
    <property type="component" value="Unassembled WGS sequence"/>
</dbReference>
<organism evidence="2 3">
    <name type="scientific">Ramlibacter aurantiacus</name>
    <dbReference type="NCBI Taxonomy" id="2801330"/>
    <lineage>
        <taxon>Bacteria</taxon>
        <taxon>Pseudomonadati</taxon>
        <taxon>Pseudomonadota</taxon>
        <taxon>Betaproteobacteria</taxon>
        <taxon>Burkholderiales</taxon>
        <taxon>Comamonadaceae</taxon>
        <taxon>Ramlibacter</taxon>
    </lineage>
</organism>
<protein>
    <submittedName>
        <fullName evidence="2">MaoC family dehydratase N-terminal domain-containing protein</fullName>
    </submittedName>
</protein>
<sequence length="150" mass="16711">MANAFDELQVGQRWTSPGRTLTEADLLQACMTSGDWHPIHADEDYASRTPLGRRIFHGTWGLHVAVGMATPFPEFGEDVIGALGLSEWRYLKPLFVGDTVRVEVEIAAKRRTSDGRRGVIERRLTLRNQAGEIVQQGQSGMLVKLQEPNP</sequence>
<comment type="caution">
    <text evidence="2">The sequence shown here is derived from an EMBL/GenBank/DDBJ whole genome shotgun (WGS) entry which is preliminary data.</text>
</comment>
<proteinExistence type="predicted"/>
<dbReference type="PANTHER" id="PTHR43664:SF1">
    <property type="entry name" value="BETA-METHYLMALYL-COA DEHYDRATASE"/>
    <property type="match status" value="1"/>
</dbReference>
<accession>A0A936ZGC4</accession>
<evidence type="ECO:0000313" key="2">
    <source>
        <dbReference type="EMBL" id="MBL0419372.1"/>
    </source>
</evidence>
<dbReference type="SUPFAM" id="SSF54637">
    <property type="entry name" value="Thioesterase/thiol ester dehydrase-isomerase"/>
    <property type="match status" value="1"/>
</dbReference>
<dbReference type="Pfam" id="PF01575">
    <property type="entry name" value="MaoC_dehydratas"/>
    <property type="match status" value="1"/>
</dbReference>
<dbReference type="InterPro" id="IPR052342">
    <property type="entry name" value="MCH/BMMD"/>
</dbReference>